<dbReference type="AlphaFoldDB" id="A0A520KT72"/>
<dbReference type="GO" id="GO:0006817">
    <property type="term" value="P:phosphate ion transport"/>
    <property type="evidence" value="ECO:0007669"/>
    <property type="project" value="UniProtKB-KW"/>
</dbReference>
<dbReference type="FunFam" id="1.20.58.220:FF:000004">
    <property type="entry name" value="Phosphate-specific transport system accessory protein PhoU"/>
    <property type="match status" value="1"/>
</dbReference>
<evidence type="ECO:0000256" key="4">
    <source>
        <dbReference type="ARBA" id="ARBA00022448"/>
    </source>
</evidence>
<dbReference type="GO" id="GO:0030643">
    <property type="term" value="P:intracellular phosphate ion homeostasis"/>
    <property type="evidence" value="ECO:0007669"/>
    <property type="project" value="InterPro"/>
</dbReference>
<dbReference type="InterPro" id="IPR028366">
    <property type="entry name" value="PhoU"/>
</dbReference>
<evidence type="ECO:0000256" key="2">
    <source>
        <dbReference type="ARBA" id="ARBA00008107"/>
    </source>
</evidence>
<sequence>MTRERYKKEISLLKDEVYKMGLLAKELIEASTKSFITKDIELAKSVLDKAKNSNKLELNIENKCIQIIALQQPVAKDLRIISTCMKVITDFNRLIHLAGNIAETTVAIGDEPFIKPLIDIPRMIDIGKDMLDKALSAFKNEDLSDYKIMKNQADLAYGLYEQVRRELLTFIIEDPKKLKNASDLLIIARFLKRIVAHAYNIFNRTIYMVTGNIILDHEDASKLMRDIL</sequence>
<comment type="similarity">
    <text evidence="2 7">Belongs to the PhoU family.</text>
</comment>
<dbReference type="PANTHER" id="PTHR42930:SF3">
    <property type="entry name" value="PHOSPHATE-SPECIFIC TRANSPORT SYSTEM ACCESSORY PROTEIN PHOU"/>
    <property type="match status" value="1"/>
</dbReference>
<dbReference type="PIRSF" id="PIRSF003107">
    <property type="entry name" value="PhoU"/>
    <property type="match status" value="1"/>
</dbReference>
<comment type="subcellular location">
    <subcellularLocation>
        <location evidence="1 7">Cytoplasm</location>
    </subcellularLocation>
</comment>
<dbReference type="Pfam" id="PF01895">
    <property type="entry name" value="PhoU"/>
    <property type="match status" value="2"/>
</dbReference>
<evidence type="ECO:0000256" key="1">
    <source>
        <dbReference type="ARBA" id="ARBA00004496"/>
    </source>
</evidence>
<feature type="domain" description="PhoU" evidence="8">
    <location>
        <begin position="18"/>
        <end position="104"/>
    </location>
</feature>
<comment type="caution">
    <text evidence="9">The sequence shown here is derived from an EMBL/GenBank/DDBJ whole genome shotgun (WGS) entry which is preliminary data.</text>
</comment>
<keyword evidence="5 7" id="KW-0963">Cytoplasm</keyword>
<dbReference type="Gene3D" id="1.20.58.220">
    <property type="entry name" value="Phosphate transport system protein phou homolog 2, domain 2"/>
    <property type="match status" value="1"/>
</dbReference>
<dbReference type="SUPFAM" id="SSF109755">
    <property type="entry name" value="PhoU-like"/>
    <property type="match status" value="1"/>
</dbReference>
<evidence type="ECO:0000256" key="6">
    <source>
        <dbReference type="ARBA" id="ARBA00022592"/>
    </source>
</evidence>
<dbReference type="EMBL" id="RXIF01000004">
    <property type="protein sequence ID" value="RZN65084.1"/>
    <property type="molecule type" value="Genomic_DNA"/>
</dbReference>
<dbReference type="GO" id="GO:0005737">
    <property type="term" value="C:cytoplasm"/>
    <property type="evidence" value="ECO:0007669"/>
    <property type="project" value="UniProtKB-SubCell"/>
</dbReference>
<organism evidence="9 10">
    <name type="scientific">Methanoliparum thermophilum</name>
    <dbReference type="NCBI Taxonomy" id="2491083"/>
    <lineage>
        <taxon>Archaea</taxon>
        <taxon>Methanobacteriati</taxon>
        <taxon>Methanobacteriota</taxon>
        <taxon>Candidatus Methanoliparia</taxon>
        <taxon>Candidatus Methanoliparales</taxon>
        <taxon>Candidatus Methanoliparaceae</taxon>
        <taxon>Candidatus Methanoliparum</taxon>
    </lineage>
</organism>
<dbReference type="InterPro" id="IPR026022">
    <property type="entry name" value="PhoU_dom"/>
</dbReference>
<evidence type="ECO:0000256" key="3">
    <source>
        <dbReference type="ARBA" id="ARBA00011738"/>
    </source>
</evidence>
<dbReference type="PANTHER" id="PTHR42930">
    <property type="entry name" value="PHOSPHATE-SPECIFIC TRANSPORT SYSTEM ACCESSORY PROTEIN PHOU"/>
    <property type="match status" value="1"/>
</dbReference>
<reference evidence="9 10" key="1">
    <citation type="journal article" date="2019" name="Nat. Microbiol.">
        <title>Wide diversity of methane and short-chain alkane metabolisms in uncultured archaea.</title>
        <authorList>
            <person name="Borrel G."/>
            <person name="Adam P.S."/>
            <person name="McKay L.J."/>
            <person name="Chen L.X."/>
            <person name="Sierra-Garcia I.N."/>
            <person name="Sieber C.M."/>
            <person name="Letourneur Q."/>
            <person name="Ghozlane A."/>
            <person name="Andersen G.L."/>
            <person name="Li W.J."/>
            <person name="Hallam S.J."/>
            <person name="Muyzer G."/>
            <person name="de Oliveira V.M."/>
            <person name="Inskeep W.P."/>
            <person name="Banfield J.F."/>
            <person name="Gribaldo S."/>
        </authorList>
    </citation>
    <scope>NUCLEOTIDE SEQUENCE [LARGE SCALE GENOMIC DNA]</scope>
    <source>
        <strain evidence="9">NM1a</strain>
    </source>
</reference>
<dbReference type="InterPro" id="IPR038078">
    <property type="entry name" value="PhoU-like_sf"/>
</dbReference>
<dbReference type="GO" id="GO:0045936">
    <property type="term" value="P:negative regulation of phosphate metabolic process"/>
    <property type="evidence" value="ECO:0007669"/>
    <property type="project" value="InterPro"/>
</dbReference>
<evidence type="ECO:0000313" key="9">
    <source>
        <dbReference type="EMBL" id="RZN65084.1"/>
    </source>
</evidence>
<evidence type="ECO:0000313" key="10">
    <source>
        <dbReference type="Proteomes" id="UP000317158"/>
    </source>
</evidence>
<evidence type="ECO:0000256" key="7">
    <source>
        <dbReference type="PIRNR" id="PIRNR003107"/>
    </source>
</evidence>
<dbReference type="Proteomes" id="UP000317158">
    <property type="component" value="Unassembled WGS sequence"/>
</dbReference>
<feature type="domain" description="PhoU" evidence="8">
    <location>
        <begin position="120"/>
        <end position="204"/>
    </location>
</feature>
<comment type="function">
    <text evidence="7">Plays a role in the regulation of phosphate uptake.</text>
</comment>
<accession>A0A520KT72</accession>
<keyword evidence="6 7" id="KW-0592">Phosphate transport</keyword>
<evidence type="ECO:0000259" key="8">
    <source>
        <dbReference type="Pfam" id="PF01895"/>
    </source>
</evidence>
<keyword evidence="4 7" id="KW-0813">Transport</keyword>
<protein>
    <recommendedName>
        <fullName evidence="7">Phosphate-specific transport system accessory protein PhoU</fullName>
    </recommendedName>
</protein>
<comment type="subunit">
    <text evidence="3 7">Homodimer.</text>
</comment>
<dbReference type="NCBIfam" id="TIGR02135">
    <property type="entry name" value="phoU_full"/>
    <property type="match status" value="1"/>
</dbReference>
<evidence type="ECO:0000256" key="5">
    <source>
        <dbReference type="ARBA" id="ARBA00022490"/>
    </source>
</evidence>
<proteinExistence type="inferred from homology"/>
<gene>
    <name evidence="9" type="primary">phoU</name>
    <name evidence="9" type="ORF">EF806_03310</name>
</gene>
<name>A0A520KT72_METT2</name>